<evidence type="ECO:0000256" key="3">
    <source>
        <dbReference type="ARBA" id="ARBA00022692"/>
    </source>
</evidence>
<protein>
    <submittedName>
        <fullName evidence="8">MFS general substrate transporter</fullName>
    </submittedName>
</protein>
<evidence type="ECO:0000256" key="2">
    <source>
        <dbReference type="ARBA" id="ARBA00022448"/>
    </source>
</evidence>
<dbReference type="Pfam" id="PF07690">
    <property type="entry name" value="MFS_1"/>
    <property type="match status" value="1"/>
</dbReference>
<comment type="caution">
    <text evidence="8">The sequence shown here is derived from an EMBL/GenBank/DDBJ whole genome shotgun (WGS) entry which is preliminary data.</text>
</comment>
<dbReference type="EMBL" id="NBSH01000016">
    <property type="protein sequence ID" value="ORX34072.1"/>
    <property type="molecule type" value="Genomic_DNA"/>
</dbReference>
<feature type="transmembrane region" description="Helical" evidence="7">
    <location>
        <begin position="499"/>
        <end position="518"/>
    </location>
</feature>
<feature type="transmembrane region" description="Helical" evidence="7">
    <location>
        <begin position="139"/>
        <end position="157"/>
    </location>
</feature>
<evidence type="ECO:0000256" key="4">
    <source>
        <dbReference type="ARBA" id="ARBA00022989"/>
    </source>
</evidence>
<accession>A0A1Y1U7T9</accession>
<evidence type="ECO:0000256" key="5">
    <source>
        <dbReference type="ARBA" id="ARBA00023136"/>
    </source>
</evidence>
<keyword evidence="3 7" id="KW-0812">Transmembrane</keyword>
<dbReference type="SUPFAM" id="SSF103473">
    <property type="entry name" value="MFS general substrate transporter"/>
    <property type="match status" value="1"/>
</dbReference>
<keyword evidence="5 7" id="KW-0472">Membrane</keyword>
<dbReference type="Gene3D" id="1.20.1250.20">
    <property type="entry name" value="MFS general substrate transporter like domains"/>
    <property type="match status" value="1"/>
</dbReference>
<dbReference type="InParanoid" id="A0A1Y1U7T9"/>
<feature type="transmembrane region" description="Helical" evidence="7">
    <location>
        <begin position="404"/>
        <end position="423"/>
    </location>
</feature>
<keyword evidence="4 7" id="KW-1133">Transmembrane helix</keyword>
<evidence type="ECO:0000313" key="9">
    <source>
        <dbReference type="Proteomes" id="UP000193218"/>
    </source>
</evidence>
<feature type="transmembrane region" description="Helical" evidence="7">
    <location>
        <begin position="257"/>
        <end position="277"/>
    </location>
</feature>
<dbReference type="STRING" id="4999.A0A1Y1U7T9"/>
<feature type="region of interest" description="Disordered" evidence="6">
    <location>
        <begin position="1"/>
        <end position="37"/>
    </location>
</feature>
<keyword evidence="9" id="KW-1185">Reference proteome</keyword>
<evidence type="ECO:0000313" key="8">
    <source>
        <dbReference type="EMBL" id="ORX34072.1"/>
    </source>
</evidence>
<dbReference type="PANTHER" id="PTHR43791">
    <property type="entry name" value="PERMEASE-RELATED"/>
    <property type="match status" value="1"/>
</dbReference>
<dbReference type="InterPro" id="IPR036259">
    <property type="entry name" value="MFS_trans_sf"/>
</dbReference>
<organism evidence="8 9">
    <name type="scientific">Kockovaella imperatae</name>
    <dbReference type="NCBI Taxonomy" id="4999"/>
    <lineage>
        <taxon>Eukaryota</taxon>
        <taxon>Fungi</taxon>
        <taxon>Dikarya</taxon>
        <taxon>Basidiomycota</taxon>
        <taxon>Agaricomycotina</taxon>
        <taxon>Tremellomycetes</taxon>
        <taxon>Tremellales</taxon>
        <taxon>Cuniculitremaceae</taxon>
        <taxon>Kockovaella</taxon>
    </lineage>
</organism>
<sequence length="558" mass="62033">MSKEGELVNLSATRAAPSDDGKDVFTDTSSSEDEGEDLQQLYRQVLRDRSASEQDLFIEELVYTKEEEGKVIRKLDTRLFTAVLLSTFVLNIDRTNISNAISAGLPQDLGFTINTVNTAKRVKTFRQELHVADTFHSQVYAVIFTIATLFGAVVGKFVGPHRYIPLAMFSWGIVTLAHAAITNEAGYFLVRSFIALTEGGVIPATLVYLGTFYKSDELVTRLSWFWGIQAVASAVSGIMASGLLRLHGVRGLYGWKWLFLVDGALTLTVAVWLWFYLPGSVATTAGGLRTISRTEGWFDERQQSIAVTRTIRDDPNKLKYLTTRVTLYDIKDALTDRHVWAHLILTMIGLTPGAPLGTYLPTVIKSFKYSVFAANALTAPVYILQCISMVLMGWHSDKTKERGLHGLFGATWFLVGFVILRVLPEDAPRGAKYAGALIAGSWPQTHSLNIGWMTENTAGVAKRTVASGAIIGAANIYAVWASQIYRADDSPQYKRGNDINIAFCGAAIILWILIKLDYKRTNRKRVQRWQSLPPMEKQEVAQRAELEGSRSLLFKFVH</sequence>
<dbReference type="OrthoDB" id="2985014at2759"/>
<dbReference type="PANTHER" id="PTHR43791:SF65">
    <property type="entry name" value="MAJOR FACILITATOR SUPERFAMILY (MFS) PROFILE DOMAIN-CONTAINING PROTEIN-RELATED"/>
    <property type="match status" value="1"/>
</dbReference>
<dbReference type="GO" id="GO:0022857">
    <property type="term" value="F:transmembrane transporter activity"/>
    <property type="evidence" value="ECO:0007669"/>
    <property type="project" value="InterPro"/>
</dbReference>
<keyword evidence="2" id="KW-0813">Transport</keyword>
<comment type="subcellular location">
    <subcellularLocation>
        <location evidence="1">Membrane</location>
        <topology evidence="1">Multi-pass membrane protein</topology>
    </subcellularLocation>
</comment>
<evidence type="ECO:0000256" key="7">
    <source>
        <dbReference type="SAM" id="Phobius"/>
    </source>
</evidence>
<dbReference type="GeneID" id="33560508"/>
<proteinExistence type="predicted"/>
<dbReference type="RefSeq" id="XP_021868360.1">
    <property type="nucleotide sequence ID" value="XM_022018699.1"/>
</dbReference>
<evidence type="ECO:0000256" key="6">
    <source>
        <dbReference type="SAM" id="MobiDB-lite"/>
    </source>
</evidence>
<dbReference type="AlphaFoldDB" id="A0A1Y1U7T9"/>
<feature type="transmembrane region" description="Helical" evidence="7">
    <location>
        <begin position="193"/>
        <end position="212"/>
    </location>
</feature>
<name>A0A1Y1U7T9_9TREE</name>
<dbReference type="GO" id="GO:0016020">
    <property type="term" value="C:membrane"/>
    <property type="evidence" value="ECO:0007669"/>
    <property type="project" value="UniProtKB-SubCell"/>
</dbReference>
<feature type="transmembrane region" description="Helical" evidence="7">
    <location>
        <begin position="163"/>
        <end position="181"/>
    </location>
</feature>
<feature type="transmembrane region" description="Helical" evidence="7">
    <location>
        <begin position="465"/>
        <end position="487"/>
    </location>
</feature>
<reference evidence="8 9" key="1">
    <citation type="submission" date="2017-03" db="EMBL/GenBank/DDBJ databases">
        <title>Widespread Adenine N6-methylation of Active Genes in Fungi.</title>
        <authorList>
            <consortium name="DOE Joint Genome Institute"/>
            <person name="Mondo S.J."/>
            <person name="Dannebaum R.O."/>
            <person name="Kuo R.C."/>
            <person name="Louie K.B."/>
            <person name="Bewick A.J."/>
            <person name="Labutti K."/>
            <person name="Haridas S."/>
            <person name="Kuo A."/>
            <person name="Salamov A."/>
            <person name="Ahrendt S.R."/>
            <person name="Lau R."/>
            <person name="Bowen B.P."/>
            <person name="Lipzen A."/>
            <person name="Sullivan W."/>
            <person name="Andreopoulos W.B."/>
            <person name="Clum A."/>
            <person name="Lindquist E."/>
            <person name="Daum C."/>
            <person name="Northen T.R."/>
            <person name="Ramamoorthy G."/>
            <person name="Schmitz R.J."/>
            <person name="Gryganskyi A."/>
            <person name="Culley D."/>
            <person name="Magnuson J."/>
            <person name="James T.Y."/>
            <person name="O'Malley M.A."/>
            <person name="Stajich J.E."/>
            <person name="Spatafora J.W."/>
            <person name="Visel A."/>
            <person name="Grigoriev I.V."/>
        </authorList>
    </citation>
    <scope>NUCLEOTIDE SEQUENCE [LARGE SCALE GENOMIC DNA]</scope>
    <source>
        <strain evidence="8 9">NRRL Y-17943</strain>
    </source>
</reference>
<feature type="transmembrane region" description="Helical" evidence="7">
    <location>
        <begin position="372"/>
        <end position="392"/>
    </location>
</feature>
<dbReference type="InterPro" id="IPR011701">
    <property type="entry name" value="MFS"/>
</dbReference>
<feature type="transmembrane region" description="Helical" evidence="7">
    <location>
        <begin position="339"/>
        <end position="360"/>
    </location>
</feature>
<evidence type="ECO:0000256" key="1">
    <source>
        <dbReference type="ARBA" id="ARBA00004141"/>
    </source>
</evidence>
<gene>
    <name evidence="8" type="ORF">BD324DRAFT_653761</name>
</gene>
<feature type="transmembrane region" description="Helical" evidence="7">
    <location>
        <begin position="224"/>
        <end position="245"/>
    </location>
</feature>
<dbReference type="Proteomes" id="UP000193218">
    <property type="component" value="Unassembled WGS sequence"/>
</dbReference>